<dbReference type="Gene3D" id="1.10.10.60">
    <property type="entry name" value="Homeodomain-like"/>
    <property type="match status" value="1"/>
</dbReference>
<dbReference type="Proteomes" id="UP000199433">
    <property type="component" value="Unassembled WGS sequence"/>
</dbReference>
<sequence length="42" mass="4937">MSNRRTYDVDYKKTLVSLYENGHSVKTLSEEHGIAEQTIYRC</sequence>
<evidence type="ECO:0000313" key="1">
    <source>
        <dbReference type="EMBL" id="SDK71974.1"/>
    </source>
</evidence>
<reference evidence="2" key="1">
    <citation type="submission" date="2016-10" db="EMBL/GenBank/DDBJ databases">
        <authorList>
            <person name="Varghese N."/>
            <person name="Submissions S."/>
        </authorList>
    </citation>
    <scope>NUCLEOTIDE SEQUENCE [LARGE SCALE GENOMIC DNA]</scope>
    <source>
        <strain evidence="2">DSM 19181</strain>
    </source>
</reference>
<dbReference type="InterPro" id="IPR009057">
    <property type="entry name" value="Homeodomain-like_sf"/>
</dbReference>
<dbReference type="RefSeq" id="WP_143009230.1">
    <property type="nucleotide sequence ID" value="NZ_FNFK01000055.1"/>
</dbReference>
<organism evidence="1 2">
    <name type="scientific">Alkalibacterium thalassium</name>
    <dbReference type="NCBI Taxonomy" id="426701"/>
    <lineage>
        <taxon>Bacteria</taxon>
        <taxon>Bacillati</taxon>
        <taxon>Bacillota</taxon>
        <taxon>Bacilli</taxon>
        <taxon>Lactobacillales</taxon>
        <taxon>Carnobacteriaceae</taxon>
        <taxon>Alkalibacterium</taxon>
    </lineage>
</organism>
<dbReference type="STRING" id="426701.SAMN04488098_10556"/>
<proteinExistence type="predicted"/>
<protein>
    <submittedName>
        <fullName evidence="1">Helix-turn-helix domain of resolvase</fullName>
    </submittedName>
</protein>
<dbReference type="AlphaFoldDB" id="A0A1G9E762"/>
<gene>
    <name evidence="1" type="ORF">SAMN04488098_10556</name>
</gene>
<dbReference type="EMBL" id="FNFK01000055">
    <property type="protein sequence ID" value="SDK71974.1"/>
    <property type="molecule type" value="Genomic_DNA"/>
</dbReference>
<dbReference type="GO" id="GO:0003677">
    <property type="term" value="F:DNA binding"/>
    <property type="evidence" value="ECO:0007669"/>
    <property type="project" value="InterPro"/>
</dbReference>
<dbReference type="SUPFAM" id="SSF46689">
    <property type="entry name" value="Homeodomain-like"/>
    <property type="match status" value="1"/>
</dbReference>
<accession>A0A1G9E762</accession>
<keyword evidence="2" id="KW-1185">Reference proteome</keyword>
<dbReference type="GO" id="GO:0006313">
    <property type="term" value="P:DNA transposition"/>
    <property type="evidence" value="ECO:0007669"/>
    <property type="project" value="InterPro"/>
</dbReference>
<name>A0A1G9E762_9LACT</name>
<dbReference type="InterPro" id="IPR002514">
    <property type="entry name" value="Transposase_8"/>
</dbReference>
<dbReference type="Pfam" id="PF01527">
    <property type="entry name" value="HTH_Tnp_1"/>
    <property type="match status" value="1"/>
</dbReference>
<dbReference type="GO" id="GO:0004803">
    <property type="term" value="F:transposase activity"/>
    <property type="evidence" value="ECO:0007669"/>
    <property type="project" value="InterPro"/>
</dbReference>
<dbReference type="OrthoDB" id="9781005at2"/>
<evidence type="ECO:0000313" key="2">
    <source>
        <dbReference type="Proteomes" id="UP000199433"/>
    </source>
</evidence>